<keyword evidence="3 10" id="KW-0328">Glycosyltransferase</keyword>
<comment type="caution">
    <text evidence="10">Lacks conserved residue(s) required for the propagation of feature annotation.</text>
</comment>
<feature type="domain" description="Glycosyl transferase family 28 C-terminal" evidence="12">
    <location>
        <begin position="185"/>
        <end position="334"/>
    </location>
</feature>
<dbReference type="PANTHER" id="PTHR21015:SF22">
    <property type="entry name" value="GLYCOSYLTRANSFERASE"/>
    <property type="match status" value="1"/>
</dbReference>
<accession>A0A7X9FP61</accession>
<feature type="binding site" evidence="10">
    <location>
        <position position="244"/>
    </location>
    <ligand>
        <name>UDP-N-acetyl-alpha-D-glucosamine</name>
        <dbReference type="ChEBI" id="CHEBI:57705"/>
    </ligand>
</feature>
<evidence type="ECO:0000256" key="1">
    <source>
        <dbReference type="ARBA" id="ARBA00022475"/>
    </source>
</evidence>
<evidence type="ECO:0000313" key="13">
    <source>
        <dbReference type="EMBL" id="NMC61639.1"/>
    </source>
</evidence>
<dbReference type="CDD" id="cd03785">
    <property type="entry name" value="GT28_MurG"/>
    <property type="match status" value="1"/>
</dbReference>
<keyword evidence="2 10" id="KW-0132">Cell division</keyword>
<keyword evidence="9 10" id="KW-0961">Cell wall biogenesis/degradation</keyword>
<evidence type="ECO:0000256" key="5">
    <source>
        <dbReference type="ARBA" id="ARBA00022960"/>
    </source>
</evidence>
<feature type="binding site" evidence="10">
    <location>
        <begin position="14"/>
        <end position="16"/>
    </location>
    <ligand>
        <name>UDP-N-acetyl-alpha-D-glucosamine</name>
        <dbReference type="ChEBI" id="CHEBI:57705"/>
    </ligand>
</feature>
<dbReference type="HAMAP" id="MF_00033">
    <property type="entry name" value="MurG"/>
    <property type="match status" value="1"/>
</dbReference>
<comment type="subcellular location">
    <subcellularLocation>
        <location evidence="10">Cell membrane</location>
        <topology evidence="10">Peripheral membrane protein</topology>
        <orientation evidence="10">Cytoplasmic side</orientation>
    </subcellularLocation>
</comment>
<sequence length="360" mass="40039">MKDEKRVLIAASGSGGHLFPAQFVAKALRRQFPDVSIAFVGSGRPLEEKLIDNEGFKRIVLPLEALRKRNPFTFPFDLLRAFFATWKLFSEFKPDIIIGVGGYVSFFPVLIARLKSIPSIIHEAEIFAGKANRILAFFATKITLAFEETRIPCRAKAVHTGHPLREELCDFPMPKPLTSRGAYKLLIIGGSQGAKGLDEAMSALGSFLRSKGMRVLHQSRQENIAILEKSYLESSIDFQVVSFIDDMRKAYDWADIIISRSGAGAVMELGVVGKPCILVPFPFSQGNHQKTNAMVLVRQGKAILCEEGENFPERLREAISKLLEPKFYETMLLASCDKRSVNAANDIARLAMSLAENRSE</sequence>
<comment type="similarity">
    <text evidence="10">Belongs to the glycosyltransferase 28 family. MurG subfamily.</text>
</comment>
<feature type="binding site" evidence="10">
    <location>
        <position position="289"/>
    </location>
    <ligand>
        <name>UDP-N-acetyl-alpha-D-glucosamine</name>
        <dbReference type="ChEBI" id="CHEBI:57705"/>
    </ligand>
</feature>
<proteinExistence type="inferred from homology"/>
<name>A0A7X9FP61_9DELT</name>
<dbReference type="GO" id="GO:0005886">
    <property type="term" value="C:plasma membrane"/>
    <property type="evidence" value="ECO:0007669"/>
    <property type="project" value="UniProtKB-SubCell"/>
</dbReference>
<dbReference type="SUPFAM" id="SSF53756">
    <property type="entry name" value="UDP-Glycosyltransferase/glycogen phosphorylase"/>
    <property type="match status" value="1"/>
</dbReference>
<dbReference type="InterPro" id="IPR006009">
    <property type="entry name" value="GlcNAc_MurG"/>
</dbReference>
<dbReference type="GO" id="GO:0005975">
    <property type="term" value="P:carbohydrate metabolic process"/>
    <property type="evidence" value="ECO:0007669"/>
    <property type="project" value="InterPro"/>
</dbReference>
<evidence type="ECO:0000256" key="9">
    <source>
        <dbReference type="ARBA" id="ARBA00023316"/>
    </source>
</evidence>
<keyword evidence="6 10" id="KW-0573">Peptidoglycan synthesis</keyword>
<evidence type="ECO:0000256" key="2">
    <source>
        <dbReference type="ARBA" id="ARBA00022618"/>
    </source>
</evidence>
<dbReference type="GO" id="GO:0051301">
    <property type="term" value="P:cell division"/>
    <property type="evidence" value="ECO:0007669"/>
    <property type="project" value="UniProtKB-KW"/>
</dbReference>
<organism evidence="13 14">
    <name type="scientific">SAR324 cluster bacterium</name>
    <dbReference type="NCBI Taxonomy" id="2024889"/>
    <lineage>
        <taxon>Bacteria</taxon>
        <taxon>Deltaproteobacteria</taxon>
        <taxon>SAR324 cluster</taxon>
    </lineage>
</organism>
<dbReference type="GO" id="GO:0050511">
    <property type="term" value="F:undecaprenyldiphospho-muramoylpentapeptide beta-N-acetylglucosaminyltransferase activity"/>
    <property type="evidence" value="ECO:0007669"/>
    <property type="project" value="UniProtKB-UniRule"/>
</dbReference>
<keyword evidence="8 10" id="KW-0131">Cell cycle</keyword>
<protein>
    <recommendedName>
        <fullName evidence="10">UDP-N-acetylglucosamine--N-acetylmuramyl-(pentapeptide) pyrophosphoryl-undecaprenol N-acetylglucosamine transferase</fullName>
        <ecNumber evidence="10">2.4.1.227</ecNumber>
    </recommendedName>
    <alternativeName>
        <fullName evidence="10">Undecaprenyl-PP-MurNAc-pentapeptide-UDPGlcNAc GlcNAc transferase</fullName>
    </alternativeName>
</protein>
<dbReference type="UniPathway" id="UPA00219"/>
<feature type="binding site" evidence="10">
    <location>
        <position position="191"/>
    </location>
    <ligand>
        <name>UDP-N-acetyl-alpha-D-glucosamine</name>
        <dbReference type="ChEBI" id="CHEBI:57705"/>
    </ligand>
</feature>
<reference evidence="13 14" key="1">
    <citation type="journal article" date="2020" name="Biotechnol. Biofuels">
        <title>New insights from the biogas microbiome by comprehensive genome-resolved metagenomics of nearly 1600 species originating from multiple anaerobic digesters.</title>
        <authorList>
            <person name="Campanaro S."/>
            <person name="Treu L."/>
            <person name="Rodriguez-R L.M."/>
            <person name="Kovalovszki A."/>
            <person name="Ziels R.M."/>
            <person name="Maus I."/>
            <person name="Zhu X."/>
            <person name="Kougias P.G."/>
            <person name="Basile A."/>
            <person name="Luo G."/>
            <person name="Schluter A."/>
            <person name="Konstantinidis K.T."/>
            <person name="Angelidaki I."/>
        </authorList>
    </citation>
    <scope>NUCLEOTIDE SEQUENCE [LARGE SCALE GENOMIC DNA]</scope>
    <source>
        <strain evidence="13">AS27yjCOA_65</strain>
    </source>
</reference>
<dbReference type="AlphaFoldDB" id="A0A7X9FP61"/>
<evidence type="ECO:0000256" key="8">
    <source>
        <dbReference type="ARBA" id="ARBA00023306"/>
    </source>
</evidence>
<keyword evidence="1 10" id="KW-1003">Cell membrane</keyword>
<dbReference type="GO" id="GO:0009252">
    <property type="term" value="P:peptidoglycan biosynthetic process"/>
    <property type="evidence" value="ECO:0007669"/>
    <property type="project" value="UniProtKB-UniRule"/>
</dbReference>
<dbReference type="GO" id="GO:0008360">
    <property type="term" value="P:regulation of cell shape"/>
    <property type="evidence" value="ECO:0007669"/>
    <property type="project" value="UniProtKB-KW"/>
</dbReference>
<evidence type="ECO:0000256" key="4">
    <source>
        <dbReference type="ARBA" id="ARBA00022679"/>
    </source>
</evidence>
<comment type="pathway">
    <text evidence="10">Cell wall biogenesis; peptidoglycan biosynthesis.</text>
</comment>
<dbReference type="Proteomes" id="UP000524246">
    <property type="component" value="Unassembled WGS sequence"/>
</dbReference>
<dbReference type="PANTHER" id="PTHR21015">
    <property type="entry name" value="UDP-N-ACETYLGLUCOSAMINE--N-ACETYLMURAMYL-(PENTAPEPTIDE) PYROPHOSPHORYL-UNDECAPRENOL N-ACETYLGLUCOSAMINE TRANSFERASE 1"/>
    <property type="match status" value="1"/>
</dbReference>
<comment type="function">
    <text evidence="10">Cell wall formation. Catalyzes the transfer of a GlcNAc subunit on undecaprenyl-pyrophosphoryl-MurNAc-pentapeptide (lipid intermediate I) to form undecaprenyl-pyrophosphoryl-MurNAc-(pentapeptide)GlcNAc (lipid intermediate II).</text>
</comment>
<dbReference type="GO" id="GO:0071555">
    <property type="term" value="P:cell wall organization"/>
    <property type="evidence" value="ECO:0007669"/>
    <property type="project" value="UniProtKB-KW"/>
</dbReference>
<dbReference type="Gene3D" id="3.40.50.2000">
    <property type="entry name" value="Glycogen Phosphorylase B"/>
    <property type="match status" value="2"/>
</dbReference>
<dbReference type="InterPro" id="IPR007235">
    <property type="entry name" value="Glyco_trans_28_C"/>
</dbReference>
<keyword evidence="4 10" id="KW-0808">Transferase</keyword>
<evidence type="ECO:0000256" key="3">
    <source>
        <dbReference type="ARBA" id="ARBA00022676"/>
    </source>
</evidence>
<evidence type="ECO:0000256" key="6">
    <source>
        <dbReference type="ARBA" id="ARBA00022984"/>
    </source>
</evidence>
<gene>
    <name evidence="10" type="primary">murG</name>
    <name evidence="13" type="ORF">GYA55_00575</name>
</gene>
<dbReference type="InterPro" id="IPR004276">
    <property type="entry name" value="GlycoTrans_28_N"/>
</dbReference>
<evidence type="ECO:0000313" key="14">
    <source>
        <dbReference type="Proteomes" id="UP000524246"/>
    </source>
</evidence>
<dbReference type="Pfam" id="PF03033">
    <property type="entry name" value="Glyco_transf_28"/>
    <property type="match status" value="1"/>
</dbReference>
<comment type="catalytic activity">
    <reaction evidence="10">
        <text>di-trans,octa-cis-undecaprenyl diphospho-N-acetyl-alpha-D-muramoyl-L-alanyl-D-glutamyl-meso-2,6-diaminopimeloyl-D-alanyl-D-alanine + UDP-N-acetyl-alpha-D-glucosamine = di-trans,octa-cis-undecaprenyl diphospho-[N-acetyl-alpha-D-glucosaminyl-(1-&gt;4)]-N-acetyl-alpha-D-muramoyl-L-alanyl-D-glutamyl-meso-2,6-diaminopimeloyl-D-alanyl-D-alanine + UDP + H(+)</text>
        <dbReference type="Rhea" id="RHEA:31227"/>
        <dbReference type="ChEBI" id="CHEBI:15378"/>
        <dbReference type="ChEBI" id="CHEBI:57705"/>
        <dbReference type="ChEBI" id="CHEBI:58223"/>
        <dbReference type="ChEBI" id="CHEBI:61387"/>
        <dbReference type="ChEBI" id="CHEBI:61388"/>
        <dbReference type="EC" id="2.4.1.227"/>
    </reaction>
</comment>
<dbReference type="EMBL" id="JAAZON010000021">
    <property type="protein sequence ID" value="NMC61639.1"/>
    <property type="molecule type" value="Genomic_DNA"/>
</dbReference>
<feature type="domain" description="Glycosyltransferase family 28 N-terminal" evidence="11">
    <location>
        <begin position="7"/>
        <end position="142"/>
    </location>
</feature>
<feature type="binding site" evidence="10">
    <location>
        <position position="165"/>
    </location>
    <ligand>
        <name>UDP-N-acetyl-alpha-D-glucosamine</name>
        <dbReference type="ChEBI" id="CHEBI:57705"/>
    </ligand>
</feature>
<evidence type="ECO:0000256" key="7">
    <source>
        <dbReference type="ARBA" id="ARBA00023136"/>
    </source>
</evidence>
<dbReference type="Pfam" id="PF04101">
    <property type="entry name" value="Glyco_tran_28_C"/>
    <property type="match status" value="1"/>
</dbReference>
<keyword evidence="7 10" id="KW-0472">Membrane</keyword>
<dbReference type="EC" id="2.4.1.227" evidence="10"/>
<comment type="caution">
    <text evidence="13">The sequence shown here is derived from an EMBL/GenBank/DDBJ whole genome shotgun (WGS) entry which is preliminary data.</text>
</comment>
<evidence type="ECO:0000259" key="11">
    <source>
        <dbReference type="Pfam" id="PF03033"/>
    </source>
</evidence>
<evidence type="ECO:0000259" key="12">
    <source>
        <dbReference type="Pfam" id="PF04101"/>
    </source>
</evidence>
<keyword evidence="5 10" id="KW-0133">Cell shape</keyword>
<evidence type="ECO:0000256" key="10">
    <source>
        <dbReference type="HAMAP-Rule" id="MF_00033"/>
    </source>
</evidence>